<evidence type="ECO:0000313" key="3">
    <source>
        <dbReference type="Proteomes" id="UP000636888"/>
    </source>
</evidence>
<dbReference type="Proteomes" id="UP000636888">
    <property type="component" value="Unassembled WGS sequence"/>
</dbReference>
<evidence type="ECO:0000259" key="1">
    <source>
        <dbReference type="PROSITE" id="PS51502"/>
    </source>
</evidence>
<dbReference type="Gene3D" id="3.30.70.100">
    <property type="match status" value="1"/>
</dbReference>
<dbReference type="PANTHER" id="PTHR37832:SF1">
    <property type="entry name" value="STRESS-RESPONSE A_B BARREL DOMAIN-CONTAINING PROTEIN"/>
    <property type="match status" value="1"/>
</dbReference>
<dbReference type="InterPro" id="IPR013097">
    <property type="entry name" value="Dabb"/>
</dbReference>
<accession>A0A8J7M1G0</accession>
<sequence>MITHIVLFKLKDATAEGIQKAQELLLSMDGKVEMLRHLEVGVDVIRSERSADIALVTKFDSLADLQAYQVHPYHANEVAAYMRSVCSQVVAADYEG</sequence>
<dbReference type="SMART" id="SM00886">
    <property type="entry name" value="Dabb"/>
    <property type="match status" value="1"/>
</dbReference>
<dbReference type="PANTHER" id="PTHR37832">
    <property type="entry name" value="BLL2683 PROTEIN"/>
    <property type="match status" value="1"/>
</dbReference>
<proteinExistence type="predicted"/>
<name>A0A8J7M1G0_9BACT</name>
<dbReference type="PROSITE" id="PS51502">
    <property type="entry name" value="S_R_A_B_BARREL"/>
    <property type="match status" value="1"/>
</dbReference>
<dbReference type="Pfam" id="PF07876">
    <property type="entry name" value="Dabb"/>
    <property type="match status" value="1"/>
</dbReference>
<gene>
    <name evidence="2" type="ORF">JFN93_19500</name>
</gene>
<dbReference type="EMBL" id="JAEMHM010000018">
    <property type="protein sequence ID" value="MBJ6726901.1"/>
    <property type="molecule type" value="Genomic_DNA"/>
</dbReference>
<dbReference type="AlphaFoldDB" id="A0A8J7M1G0"/>
<dbReference type="RefSeq" id="WP_199385816.1">
    <property type="nucleotide sequence ID" value="NZ_JAEMHM010000018.1"/>
</dbReference>
<comment type="caution">
    <text evidence="2">The sequence shown here is derived from an EMBL/GenBank/DDBJ whole genome shotgun (WGS) entry which is preliminary data.</text>
</comment>
<reference evidence="2" key="1">
    <citation type="submission" date="2020-12" db="EMBL/GenBank/DDBJ databases">
        <title>Geomonas sp. Red875, isolated from river sediment.</title>
        <authorList>
            <person name="Xu Z."/>
            <person name="Zhang Z."/>
            <person name="Masuda Y."/>
            <person name="Itoh H."/>
            <person name="Senoo K."/>
        </authorList>
    </citation>
    <scope>NUCLEOTIDE SEQUENCE</scope>
    <source>
        <strain evidence="2">Red875</strain>
    </source>
</reference>
<dbReference type="InterPro" id="IPR011008">
    <property type="entry name" value="Dimeric_a/b-barrel"/>
</dbReference>
<protein>
    <submittedName>
        <fullName evidence="2">Dabb family protein</fullName>
    </submittedName>
</protein>
<dbReference type="SUPFAM" id="SSF54909">
    <property type="entry name" value="Dimeric alpha+beta barrel"/>
    <property type="match status" value="1"/>
</dbReference>
<feature type="domain" description="Stress-response A/B barrel" evidence="1">
    <location>
        <begin position="2"/>
        <end position="94"/>
    </location>
</feature>
<keyword evidence="3" id="KW-1185">Reference proteome</keyword>
<organism evidence="2 3">
    <name type="scientific">Geomesophilobacter sediminis</name>
    <dbReference type="NCBI Taxonomy" id="2798584"/>
    <lineage>
        <taxon>Bacteria</taxon>
        <taxon>Pseudomonadati</taxon>
        <taxon>Thermodesulfobacteriota</taxon>
        <taxon>Desulfuromonadia</taxon>
        <taxon>Geobacterales</taxon>
        <taxon>Geobacteraceae</taxon>
        <taxon>Geomesophilobacter</taxon>
    </lineage>
</organism>
<evidence type="ECO:0000313" key="2">
    <source>
        <dbReference type="EMBL" id="MBJ6726901.1"/>
    </source>
</evidence>